<accession>A0A382C3W3</accession>
<evidence type="ECO:0008006" key="8">
    <source>
        <dbReference type="Google" id="ProtNLM"/>
    </source>
</evidence>
<evidence type="ECO:0000256" key="1">
    <source>
        <dbReference type="ARBA" id="ARBA00022475"/>
    </source>
</evidence>
<evidence type="ECO:0000256" key="5">
    <source>
        <dbReference type="ARBA" id="ARBA00023136"/>
    </source>
</evidence>
<dbReference type="PANTHER" id="PTHR37485">
    <property type="entry name" value="CELL DIVISION PROTEIN FTSB"/>
    <property type="match status" value="1"/>
</dbReference>
<dbReference type="InterPro" id="IPR007060">
    <property type="entry name" value="FtsL/DivIC"/>
</dbReference>
<keyword evidence="2" id="KW-0132">Cell division</keyword>
<evidence type="ECO:0000256" key="4">
    <source>
        <dbReference type="ARBA" id="ARBA00022989"/>
    </source>
</evidence>
<evidence type="ECO:0000256" key="3">
    <source>
        <dbReference type="ARBA" id="ARBA00022692"/>
    </source>
</evidence>
<keyword evidence="5" id="KW-0472">Membrane</keyword>
<dbReference type="GO" id="GO:0043093">
    <property type="term" value="P:FtsZ-dependent cytokinesis"/>
    <property type="evidence" value="ECO:0007669"/>
    <property type="project" value="TreeGrafter"/>
</dbReference>
<dbReference type="Pfam" id="PF04977">
    <property type="entry name" value="DivIC"/>
    <property type="match status" value="1"/>
</dbReference>
<name>A0A382C3W3_9ZZZZ</name>
<evidence type="ECO:0000313" key="7">
    <source>
        <dbReference type="EMBL" id="SVB20401.1"/>
    </source>
</evidence>
<keyword evidence="1" id="KW-1003">Cell membrane</keyword>
<organism evidence="7">
    <name type="scientific">marine metagenome</name>
    <dbReference type="NCBI Taxonomy" id="408172"/>
    <lineage>
        <taxon>unclassified sequences</taxon>
        <taxon>metagenomes</taxon>
        <taxon>ecological metagenomes</taxon>
    </lineage>
</organism>
<dbReference type="EMBL" id="UINC01032550">
    <property type="protein sequence ID" value="SVB20401.1"/>
    <property type="molecule type" value="Genomic_DNA"/>
</dbReference>
<reference evidence="7" key="1">
    <citation type="submission" date="2018-05" db="EMBL/GenBank/DDBJ databases">
        <authorList>
            <person name="Lanie J.A."/>
            <person name="Ng W.-L."/>
            <person name="Kazmierczak K.M."/>
            <person name="Andrzejewski T.M."/>
            <person name="Davidsen T.M."/>
            <person name="Wayne K.J."/>
            <person name="Tettelin H."/>
            <person name="Glass J.I."/>
            <person name="Rusch D."/>
            <person name="Podicherti R."/>
            <person name="Tsui H.-C.T."/>
            <person name="Winkler M.E."/>
        </authorList>
    </citation>
    <scope>NUCLEOTIDE SEQUENCE</scope>
</reference>
<evidence type="ECO:0000256" key="6">
    <source>
        <dbReference type="ARBA" id="ARBA00023306"/>
    </source>
</evidence>
<protein>
    <recommendedName>
        <fullName evidence="8">Cell division protein FtsB</fullName>
    </recommendedName>
</protein>
<dbReference type="PANTHER" id="PTHR37485:SF1">
    <property type="entry name" value="CELL DIVISION PROTEIN FTSB"/>
    <property type="match status" value="1"/>
</dbReference>
<proteinExistence type="predicted"/>
<dbReference type="AlphaFoldDB" id="A0A382C3W3"/>
<keyword evidence="4" id="KW-1133">Transmembrane helix</keyword>
<feature type="non-terminal residue" evidence="7">
    <location>
        <position position="98"/>
    </location>
</feature>
<gene>
    <name evidence="7" type="ORF">METZ01_LOCUS173255</name>
</gene>
<keyword evidence="3" id="KW-0812">Transmembrane</keyword>
<keyword evidence="6" id="KW-0131">Cell cycle</keyword>
<evidence type="ECO:0000256" key="2">
    <source>
        <dbReference type="ARBA" id="ARBA00022618"/>
    </source>
</evidence>
<sequence length="98" mass="10933">MPISRRVAAASILFTLAVLLANAVAGDRGLIQSVKIRSEQTRLADSIEQIRRENHRLALQAERLRNDPSAIEVLAREELGLIRPNEQLFIVTNRPAPL</sequence>
<dbReference type="InterPro" id="IPR023081">
    <property type="entry name" value="Cell_div_FtsB"/>
</dbReference>
<dbReference type="GO" id="GO:0030428">
    <property type="term" value="C:cell septum"/>
    <property type="evidence" value="ECO:0007669"/>
    <property type="project" value="TreeGrafter"/>
</dbReference>